<evidence type="ECO:0000256" key="7">
    <source>
        <dbReference type="ARBA" id="ARBA00050039"/>
    </source>
</evidence>
<dbReference type="SUPFAM" id="SSF75620">
    <property type="entry name" value="Release factor"/>
    <property type="match status" value="1"/>
</dbReference>
<organism evidence="10 11">
    <name type="scientific">Fructobacillus durionis</name>
    <dbReference type="NCBI Taxonomy" id="283737"/>
    <lineage>
        <taxon>Bacteria</taxon>
        <taxon>Bacillati</taxon>
        <taxon>Bacillota</taxon>
        <taxon>Bacilli</taxon>
        <taxon>Lactobacillales</taxon>
        <taxon>Lactobacillaceae</taxon>
        <taxon>Fructobacillus</taxon>
    </lineage>
</organism>
<dbReference type="InterPro" id="IPR045853">
    <property type="entry name" value="Pep_chain_release_fac_I_sf"/>
</dbReference>
<keyword evidence="4 8" id="KW-0488">Methylation</keyword>
<keyword evidence="5 8" id="KW-0963">Cytoplasm</keyword>
<dbReference type="Gene3D" id="3.30.160.20">
    <property type="match status" value="1"/>
</dbReference>
<dbReference type="Proteomes" id="UP000199376">
    <property type="component" value="Unassembled WGS sequence"/>
</dbReference>
<dbReference type="PANTHER" id="PTHR43804">
    <property type="entry name" value="LD18447P"/>
    <property type="match status" value="1"/>
</dbReference>
<dbReference type="GO" id="GO:0005829">
    <property type="term" value="C:cytosol"/>
    <property type="evidence" value="ECO:0007669"/>
    <property type="project" value="UniProtKB-ARBA"/>
</dbReference>
<dbReference type="InterPro" id="IPR000352">
    <property type="entry name" value="Pep_chain_release_fac_I"/>
</dbReference>
<sequence length="359" mass="40307">MDPIFAQIQSVVDRYDELNQMLADPDVMADSQNYMQLSKEAGQIRETVETYKRYQDVISGIEDAESMLGDPEMDELAKEDLSNLKPEKEELEEKLKILMLPKDENDDKNIIMEIRGAAGGDESSLFAADLLGMYRRYAENQGWSLQIIDETTTEVGGYKEVACMISGDKVFSKLKFESGAHRVQRVPKTETQGRVHTSTATVGVMPEFEEVDAEGLIDPKDVREDVYRASGAGGQHVNKTSSAIRLTHEPTGITVAMQDERSQQQNRAKAWKILNARIYDHFAQENQAEYAEQRKTAVGSGDRSERIRTYNYPQNRVTDHRIGLTLNKLDRIIAGDLGEIIDALVLAEQTAKLAALNEN</sequence>
<dbReference type="AlphaFoldDB" id="A0A1I1GDD9"/>
<dbReference type="Pfam" id="PF00472">
    <property type="entry name" value="RF-1"/>
    <property type="match status" value="1"/>
</dbReference>
<proteinExistence type="inferred from homology"/>
<dbReference type="PROSITE" id="PS00745">
    <property type="entry name" value="RF_PROK_I"/>
    <property type="match status" value="1"/>
</dbReference>
<dbReference type="FunFam" id="3.30.70.1660:FF:000004">
    <property type="entry name" value="Peptide chain release factor 1"/>
    <property type="match status" value="1"/>
</dbReference>
<dbReference type="EMBL" id="FOLI01000005">
    <property type="protein sequence ID" value="SFC09554.1"/>
    <property type="molecule type" value="Genomic_DNA"/>
</dbReference>
<dbReference type="HAMAP" id="MF_00093">
    <property type="entry name" value="Rel_fac_1"/>
    <property type="match status" value="1"/>
</dbReference>
<dbReference type="PANTHER" id="PTHR43804:SF7">
    <property type="entry name" value="LD18447P"/>
    <property type="match status" value="1"/>
</dbReference>
<keyword evidence="6 8" id="KW-0648">Protein biosynthesis</keyword>
<name>A0A1I1GDD9_9LACO</name>
<feature type="modified residue" description="N5-methylglutamine" evidence="8">
    <location>
        <position position="235"/>
    </location>
</feature>
<keyword evidence="11" id="KW-1185">Reference proteome</keyword>
<dbReference type="RefSeq" id="WP_091502668.1">
    <property type="nucleotide sequence ID" value="NZ_FOLI01000005.1"/>
</dbReference>
<evidence type="ECO:0000313" key="11">
    <source>
        <dbReference type="Proteomes" id="UP000199376"/>
    </source>
</evidence>
<evidence type="ECO:0000259" key="9">
    <source>
        <dbReference type="PROSITE" id="PS00745"/>
    </source>
</evidence>
<evidence type="ECO:0000256" key="2">
    <source>
        <dbReference type="ARBA" id="ARBA00004496"/>
    </source>
</evidence>
<dbReference type="Gene3D" id="3.30.70.1660">
    <property type="match status" value="1"/>
</dbReference>
<dbReference type="OrthoDB" id="9806673at2"/>
<evidence type="ECO:0000256" key="6">
    <source>
        <dbReference type="ARBA" id="ARBA00022917"/>
    </source>
</evidence>
<dbReference type="Gene3D" id="6.10.140.1950">
    <property type="match status" value="1"/>
</dbReference>
<evidence type="ECO:0000256" key="3">
    <source>
        <dbReference type="ARBA" id="ARBA00010835"/>
    </source>
</evidence>
<feature type="domain" description="Prokaryotic-type class I peptide chain release factors" evidence="9">
    <location>
        <begin position="228"/>
        <end position="244"/>
    </location>
</feature>
<comment type="function">
    <text evidence="1 8">Peptide chain release factor 1 directs the termination of translation in response to the peptide chain termination codons UAG and UAA.</text>
</comment>
<dbReference type="Pfam" id="PF03462">
    <property type="entry name" value="PCRF"/>
    <property type="match status" value="1"/>
</dbReference>
<evidence type="ECO:0000256" key="4">
    <source>
        <dbReference type="ARBA" id="ARBA00022481"/>
    </source>
</evidence>
<gene>
    <name evidence="8" type="primary">prfA</name>
    <name evidence="10" type="ORF">SAMN05660453_1034</name>
</gene>
<accession>A0A1I1GDD9</accession>
<dbReference type="SMART" id="SM00937">
    <property type="entry name" value="PCRF"/>
    <property type="match status" value="1"/>
</dbReference>
<protein>
    <recommendedName>
        <fullName evidence="7 8">Peptide chain release factor 1</fullName>
        <shortName evidence="8">RF-1</shortName>
    </recommendedName>
</protein>
<dbReference type="NCBIfam" id="NF001859">
    <property type="entry name" value="PRK00591.1"/>
    <property type="match status" value="1"/>
</dbReference>
<dbReference type="GO" id="GO:0016149">
    <property type="term" value="F:translation release factor activity, codon specific"/>
    <property type="evidence" value="ECO:0007669"/>
    <property type="project" value="UniProtKB-UniRule"/>
</dbReference>
<evidence type="ECO:0000256" key="8">
    <source>
        <dbReference type="HAMAP-Rule" id="MF_00093"/>
    </source>
</evidence>
<dbReference type="InterPro" id="IPR050057">
    <property type="entry name" value="Prokaryotic/Mito_RF"/>
</dbReference>
<dbReference type="InterPro" id="IPR004373">
    <property type="entry name" value="RF-1"/>
</dbReference>
<dbReference type="InterPro" id="IPR005139">
    <property type="entry name" value="PCRF"/>
</dbReference>
<comment type="subcellular location">
    <subcellularLocation>
        <location evidence="2 8">Cytoplasm</location>
    </subcellularLocation>
</comment>
<comment type="PTM">
    <text evidence="8">Methylated by PrmC. Methylation increases the termination efficiency of RF1.</text>
</comment>
<comment type="similarity">
    <text evidence="3 8">Belongs to the prokaryotic/mitochondrial release factor family.</text>
</comment>
<evidence type="ECO:0000256" key="1">
    <source>
        <dbReference type="ARBA" id="ARBA00002986"/>
    </source>
</evidence>
<reference evidence="10 11" key="1">
    <citation type="submission" date="2016-10" db="EMBL/GenBank/DDBJ databases">
        <authorList>
            <person name="de Groot N.N."/>
        </authorList>
    </citation>
    <scope>NUCLEOTIDE SEQUENCE [LARGE SCALE GENOMIC DNA]</scope>
    <source>
        <strain evidence="10 11">DSM 19113</strain>
    </source>
</reference>
<dbReference type="FunFam" id="3.30.160.20:FF:000004">
    <property type="entry name" value="Peptide chain release factor 1"/>
    <property type="match status" value="1"/>
</dbReference>
<dbReference type="NCBIfam" id="TIGR00019">
    <property type="entry name" value="prfA"/>
    <property type="match status" value="1"/>
</dbReference>
<evidence type="ECO:0000256" key="5">
    <source>
        <dbReference type="ARBA" id="ARBA00022490"/>
    </source>
</evidence>
<dbReference type="FunFam" id="3.30.70.1660:FF:000002">
    <property type="entry name" value="Peptide chain release factor 1"/>
    <property type="match status" value="1"/>
</dbReference>
<evidence type="ECO:0000313" key="10">
    <source>
        <dbReference type="EMBL" id="SFC09554.1"/>
    </source>
</evidence>
<dbReference type="STRING" id="283737.SAMN05660453_1034"/>